<dbReference type="InterPro" id="IPR001279">
    <property type="entry name" value="Metallo-B-lactamas"/>
</dbReference>
<proteinExistence type="predicted"/>
<dbReference type="InterPro" id="IPR050662">
    <property type="entry name" value="Sec-metab_biosynth-thioest"/>
</dbReference>
<dbReference type="Proteomes" id="UP000742786">
    <property type="component" value="Unassembled WGS sequence"/>
</dbReference>
<dbReference type="InterPro" id="IPR015797">
    <property type="entry name" value="NUDIX_hydrolase-like_dom_sf"/>
</dbReference>
<dbReference type="CDD" id="cd18870">
    <property type="entry name" value="NUDIX_AcylCoAdiphos_Nudt19"/>
    <property type="match status" value="1"/>
</dbReference>
<dbReference type="RefSeq" id="WP_220636457.1">
    <property type="nucleotide sequence ID" value="NZ_CAJQUM010000001.1"/>
</dbReference>
<keyword evidence="3" id="KW-1185">Reference proteome</keyword>
<sequence>MIQKSGNNSKALRHAATLLVVRDAPAGMEVLMLQRPQRETDRFRGAYVFPGGVVEDNDRGLYAFCAGLDDNTASCRLGLKEHGLAYFVAAIRECFEEAGLLLAYGPDGNMVDLDRFDDVHLATLLRKLRTGETDLGEICRKLNLRLAVDKLIWYSHWLTPLGIAKRFDTFFFLVVAPPAQTALHDGSEALQHRWLRPAEALAHPDEFHLVTATQRTLESISSFGCTDACCKHALGLKDIQVTMPRFAHSASGLCKLLPNDPAYAEVARLDPEGRGDTSCEIEHGRAVRLSERVIRITAPNGNMMTGPGTNTYLVGGGKRNEWAVIDPGPDMEAHVQNIIAAAPGPIRWIFVTHTHRDHSPAAAQLKSLTGARLHGRLAQNPEWQDSTFQPDQIIAHGDRFDIGAAATLRVGHTPGHASNHVCYLLEEEKTLFTGDHIMQGTTVVISPRDGDMAVYLTSLQVLLQEDIEWLAPGHGHLMDHPYEVIQKTIQHRMAREEKIVAALGELASADVDTLLDRVYDDVPVYKHPIAKRSLMAHLLKLGNEGVALENNGHWRLIE</sequence>
<organism evidence="2 3">
    <name type="scientific">Georgfuchsia toluolica</name>
    <dbReference type="NCBI Taxonomy" id="424218"/>
    <lineage>
        <taxon>Bacteria</taxon>
        <taxon>Pseudomonadati</taxon>
        <taxon>Pseudomonadota</taxon>
        <taxon>Betaproteobacteria</taxon>
        <taxon>Nitrosomonadales</taxon>
        <taxon>Sterolibacteriaceae</taxon>
        <taxon>Georgfuchsia</taxon>
    </lineage>
</organism>
<evidence type="ECO:0000313" key="3">
    <source>
        <dbReference type="Proteomes" id="UP000742786"/>
    </source>
</evidence>
<evidence type="ECO:0000259" key="1">
    <source>
        <dbReference type="PROSITE" id="PS51462"/>
    </source>
</evidence>
<keyword evidence="2" id="KW-0378">Hydrolase</keyword>
<dbReference type="AlphaFoldDB" id="A0A916J7J0"/>
<dbReference type="InterPro" id="IPR036388">
    <property type="entry name" value="WH-like_DNA-bd_sf"/>
</dbReference>
<dbReference type="Pfam" id="PF00753">
    <property type="entry name" value="Lactamase_B"/>
    <property type="match status" value="1"/>
</dbReference>
<gene>
    <name evidence="2" type="ORF">GTOL_12508</name>
</gene>
<dbReference type="Gene3D" id="3.60.15.10">
    <property type="entry name" value="Ribonuclease Z/Hydroxyacylglutathione hydrolase-like"/>
    <property type="match status" value="1"/>
</dbReference>
<dbReference type="PANTHER" id="PTHR23131">
    <property type="entry name" value="ENDORIBONUCLEASE LACTB2"/>
    <property type="match status" value="1"/>
</dbReference>
<dbReference type="Gene3D" id="1.10.10.10">
    <property type="entry name" value="Winged helix-like DNA-binding domain superfamily/Winged helix DNA-binding domain"/>
    <property type="match status" value="1"/>
</dbReference>
<dbReference type="PROSITE" id="PS51462">
    <property type="entry name" value="NUDIX"/>
    <property type="match status" value="1"/>
</dbReference>
<protein>
    <submittedName>
        <fullName evidence="2">NUDIX hydrolase</fullName>
    </submittedName>
</protein>
<dbReference type="SUPFAM" id="SSF56281">
    <property type="entry name" value="Metallo-hydrolase/oxidoreductase"/>
    <property type="match status" value="1"/>
</dbReference>
<dbReference type="EMBL" id="CAJQUM010000001">
    <property type="protein sequence ID" value="CAG4884625.1"/>
    <property type="molecule type" value="Genomic_DNA"/>
</dbReference>
<comment type="caution">
    <text evidence="2">The sequence shown here is derived from an EMBL/GenBank/DDBJ whole genome shotgun (WGS) entry which is preliminary data.</text>
</comment>
<dbReference type="InterPro" id="IPR036866">
    <property type="entry name" value="RibonucZ/Hydroxyglut_hydro"/>
</dbReference>
<dbReference type="SMART" id="SM00849">
    <property type="entry name" value="Lactamase_B"/>
    <property type="match status" value="1"/>
</dbReference>
<dbReference type="InterPro" id="IPR041516">
    <property type="entry name" value="LACTB2_WH"/>
</dbReference>
<dbReference type="InterPro" id="IPR000086">
    <property type="entry name" value="NUDIX_hydrolase_dom"/>
</dbReference>
<dbReference type="SUPFAM" id="SSF55811">
    <property type="entry name" value="Nudix"/>
    <property type="match status" value="1"/>
</dbReference>
<feature type="domain" description="Nudix hydrolase" evidence="1">
    <location>
        <begin position="12"/>
        <end position="218"/>
    </location>
</feature>
<dbReference type="CDD" id="cd16278">
    <property type="entry name" value="metallo-hydrolase-like_MBL-fold"/>
    <property type="match status" value="1"/>
</dbReference>
<dbReference type="PANTHER" id="PTHR23131:SF0">
    <property type="entry name" value="ENDORIBONUCLEASE LACTB2"/>
    <property type="match status" value="1"/>
</dbReference>
<name>A0A916J7J0_9PROT</name>
<accession>A0A916J7J0</accession>
<reference evidence="2" key="1">
    <citation type="submission" date="2021-04" db="EMBL/GenBank/DDBJ databases">
        <authorList>
            <person name="Hornung B."/>
        </authorList>
    </citation>
    <scope>NUCLEOTIDE SEQUENCE</scope>
    <source>
        <strain evidence="2">G5G6</strain>
    </source>
</reference>
<dbReference type="Pfam" id="PF17778">
    <property type="entry name" value="WHD_BLACT"/>
    <property type="match status" value="1"/>
</dbReference>
<dbReference type="Gene3D" id="3.90.79.10">
    <property type="entry name" value="Nucleoside Triphosphate Pyrophosphohydrolase"/>
    <property type="match status" value="1"/>
</dbReference>
<dbReference type="GO" id="GO:0016787">
    <property type="term" value="F:hydrolase activity"/>
    <property type="evidence" value="ECO:0007669"/>
    <property type="project" value="UniProtKB-KW"/>
</dbReference>
<evidence type="ECO:0000313" key="2">
    <source>
        <dbReference type="EMBL" id="CAG4884625.1"/>
    </source>
</evidence>